<evidence type="ECO:0000313" key="1">
    <source>
        <dbReference type="EMBL" id="PPS01947.1"/>
    </source>
</evidence>
<dbReference type="AlphaFoldDB" id="A0A2P5XF46"/>
<dbReference type="PANTHER" id="PTHR16128">
    <property type="entry name" value="FAD/NAD(P)-BINDING OXIDOREDUCTASE FAMILY PROTEIN"/>
    <property type="match status" value="1"/>
</dbReference>
<dbReference type="SUPFAM" id="SSF51905">
    <property type="entry name" value="FAD/NAD(P)-binding domain"/>
    <property type="match status" value="1"/>
</dbReference>
<dbReference type="InterPro" id="IPR036188">
    <property type="entry name" value="FAD/NAD-bd_sf"/>
</dbReference>
<organism evidence="1 2">
    <name type="scientific">Gossypium barbadense</name>
    <name type="common">Sea Island cotton</name>
    <name type="synonym">Hibiscus barbadensis</name>
    <dbReference type="NCBI Taxonomy" id="3634"/>
    <lineage>
        <taxon>Eukaryota</taxon>
        <taxon>Viridiplantae</taxon>
        <taxon>Streptophyta</taxon>
        <taxon>Embryophyta</taxon>
        <taxon>Tracheophyta</taxon>
        <taxon>Spermatophyta</taxon>
        <taxon>Magnoliopsida</taxon>
        <taxon>eudicotyledons</taxon>
        <taxon>Gunneridae</taxon>
        <taxon>Pentapetalae</taxon>
        <taxon>rosids</taxon>
        <taxon>malvids</taxon>
        <taxon>Malvales</taxon>
        <taxon>Malvaceae</taxon>
        <taxon>Malvoideae</taxon>
        <taxon>Gossypium</taxon>
    </lineage>
</organism>
<dbReference type="OrthoDB" id="2161133at2759"/>
<dbReference type="Gene3D" id="3.90.660.10">
    <property type="match status" value="1"/>
</dbReference>
<accession>A0A2P5XF46</accession>
<evidence type="ECO:0008006" key="3">
    <source>
        <dbReference type="Google" id="ProtNLM"/>
    </source>
</evidence>
<dbReference type="EMBL" id="KZ665018">
    <property type="protein sequence ID" value="PPS01947.1"/>
    <property type="molecule type" value="Genomic_DNA"/>
</dbReference>
<evidence type="ECO:0000313" key="2">
    <source>
        <dbReference type="Proteomes" id="UP000239757"/>
    </source>
</evidence>
<dbReference type="Pfam" id="PF13450">
    <property type="entry name" value="NAD_binding_8"/>
    <property type="match status" value="1"/>
</dbReference>
<gene>
    <name evidence="1" type="ORF">GOBAR_AA18707</name>
</gene>
<proteinExistence type="predicted"/>
<sequence>MVLKMKTYKSRVTNLGVYPEIGSVCAATLARNGISVILFDSARGPGGRMSQRREISEDGRELLFDHGAPYFTVTNPDVLSVVTEWESRGLVAEWKSNFGSFDCFTNKFVNTEHQERESKKYVGVPGMNSICKALCHEPGVDSKFNMGIGKFEWLEHENLWSLIGLDGQHLGHFKGVVASDKNIASPRFTAITGQPPPLDIITKVIQELSNNCGYHKSQLYLAGDLSLAPELVKLHDIPIYPCFALMLGFNEPLSLVPANGLSFTNSKVLSRAHCESSKPGRSSTRHVCIINVSFRQILTWLVSGMHSERWVLHSTTEYAKDVIAQSGLEKPSKETLSKVGNEMLQEFLGTGLTIPQPFFMKAHRWGSAFPATSIAKEEKCVWSEKKKLAICGDFCLSPNVEGAILSGLAAASKLKGLIGTL</sequence>
<name>A0A2P5XF46_GOSBA</name>
<reference evidence="1 2" key="1">
    <citation type="submission" date="2015-01" db="EMBL/GenBank/DDBJ databases">
        <title>Genome of allotetraploid Gossypium barbadense reveals genomic plasticity and fiber elongation in cotton evolution.</title>
        <authorList>
            <person name="Chen X."/>
            <person name="Liu X."/>
            <person name="Zhao B."/>
            <person name="Zheng H."/>
            <person name="Hu Y."/>
            <person name="Lu G."/>
            <person name="Yang C."/>
            <person name="Chen J."/>
            <person name="Shan C."/>
            <person name="Zhang L."/>
            <person name="Zhou Y."/>
            <person name="Wang L."/>
            <person name="Guo W."/>
            <person name="Bai Y."/>
            <person name="Ruan J."/>
            <person name="Shangguan X."/>
            <person name="Mao Y."/>
            <person name="Jiang J."/>
            <person name="Zhu Y."/>
            <person name="Lei J."/>
            <person name="Kang H."/>
            <person name="Chen S."/>
            <person name="He X."/>
            <person name="Wang R."/>
            <person name="Wang Y."/>
            <person name="Chen J."/>
            <person name="Wang L."/>
            <person name="Yu S."/>
            <person name="Wang B."/>
            <person name="Wei J."/>
            <person name="Song S."/>
            <person name="Lu X."/>
            <person name="Gao Z."/>
            <person name="Gu W."/>
            <person name="Deng X."/>
            <person name="Ma D."/>
            <person name="Wang S."/>
            <person name="Liang W."/>
            <person name="Fang L."/>
            <person name="Cai C."/>
            <person name="Zhu X."/>
            <person name="Zhou B."/>
            <person name="Zhang Y."/>
            <person name="Chen Z."/>
            <person name="Xu S."/>
            <person name="Zhu R."/>
            <person name="Wang S."/>
            <person name="Zhang T."/>
            <person name="Zhao G."/>
        </authorList>
    </citation>
    <scope>NUCLEOTIDE SEQUENCE [LARGE SCALE GENOMIC DNA]</scope>
    <source>
        <strain evidence="2">cv. Xinhai21</strain>
        <tissue evidence="1">Leaf</tissue>
    </source>
</reference>
<dbReference type="Gene3D" id="3.50.50.60">
    <property type="entry name" value="FAD/NAD(P)-binding domain"/>
    <property type="match status" value="1"/>
</dbReference>
<protein>
    <recommendedName>
        <fullName evidence="3">Amine oxidase domain-containing protein</fullName>
    </recommendedName>
</protein>
<dbReference type="Proteomes" id="UP000239757">
    <property type="component" value="Unassembled WGS sequence"/>
</dbReference>
<dbReference type="PANTHER" id="PTHR16128:SF5">
    <property type="entry name" value="FAD_NAD(P)-BINDING OXIDOREDUCTASE FAMILY PROTEIN"/>
    <property type="match status" value="1"/>
</dbReference>